<keyword evidence="1" id="KW-0175">Coiled coil</keyword>
<feature type="transmembrane region" description="Helical" evidence="2">
    <location>
        <begin position="302"/>
        <end position="325"/>
    </location>
</feature>
<dbReference type="Pfam" id="PF12412">
    <property type="entry name" value="DUF3667"/>
    <property type="match status" value="1"/>
</dbReference>
<keyword evidence="2" id="KW-0472">Membrane</keyword>
<feature type="transmembrane region" description="Helical" evidence="2">
    <location>
        <begin position="246"/>
        <end position="265"/>
    </location>
</feature>
<reference evidence="3 4" key="1">
    <citation type="submission" date="2023-07" db="EMBL/GenBank/DDBJ databases">
        <title>Sorghum-associated microbial communities from plants grown in Nebraska, USA.</title>
        <authorList>
            <person name="Schachtman D."/>
        </authorList>
    </citation>
    <scope>NUCLEOTIDE SEQUENCE [LARGE SCALE GENOMIC DNA]</scope>
    <source>
        <strain evidence="3 4">DS1027</strain>
    </source>
</reference>
<organism evidence="3 4">
    <name type="scientific">Novosphingobium capsulatum</name>
    <dbReference type="NCBI Taxonomy" id="13688"/>
    <lineage>
        <taxon>Bacteria</taxon>
        <taxon>Pseudomonadati</taxon>
        <taxon>Pseudomonadota</taxon>
        <taxon>Alphaproteobacteria</taxon>
        <taxon>Sphingomonadales</taxon>
        <taxon>Sphingomonadaceae</taxon>
        <taxon>Novosphingobium</taxon>
    </lineage>
</organism>
<name>A0ABU1MKG3_9SPHN</name>
<dbReference type="RefSeq" id="WP_309804863.1">
    <property type="nucleotide sequence ID" value="NZ_JAVDRD010000003.1"/>
</dbReference>
<evidence type="ECO:0000313" key="3">
    <source>
        <dbReference type="EMBL" id="MDR6510777.1"/>
    </source>
</evidence>
<keyword evidence="2" id="KW-1133">Transmembrane helix</keyword>
<dbReference type="InterPro" id="IPR022134">
    <property type="entry name" value="DUF3667"/>
</dbReference>
<keyword evidence="2" id="KW-0812">Transmembrane</keyword>
<accession>A0ABU1MKG3</accession>
<gene>
    <name evidence="3" type="ORF">J2792_001643</name>
</gene>
<sequence length="330" mass="36388">MSEPALAVGQDGHTHETACLNCATPLLGSHCHACGQAAHVHRTLGAFFHDLLHGVFHFEGRIWHTLPMLAWRPGELTRCYIDGRRVRFVSPLALFLFSVFLMFAVFHQISGEWHWNPGAADNGKSLAQGKAEAQSKLAKLEEQRAQLLAQHKSTAAIDDQIDTQKTSLDILENMAPSAPGSATPRVSSDIPVLAHVLEAFRTNPGLALYKLQSYAYKYSWALIPISVPMLWLLFPFSRRFQLYDHTVFVTFSLAFMTLFSVVLMIANRIGLPGVALATLIVPPLHIYRQVRGTYGCGRAGALWRTAALLVFAMIALLLFAGVILAQTSAE</sequence>
<feature type="transmembrane region" description="Helical" evidence="2">
    <location>
        <begin position="215"/>
        <end position="234"/>
    </location>
</feature>
<dbReference type="EMBL" id="JAVDRD010000003">
    <property type="protein sequence ID" value="MDR6510777.1"/>
    <property type="molecule type" value="Genomic_DNA"/>
</dbReference>
<evidence type="ECO:0000313" key="4">
    <source>
        <dbReference type="Proteomes" id="UP001184150"/>
    </source>
</evidence>
<evidence type="ECO:0008006" key="5">
    <source>
        <dbReference type="Google" id="ProtNLM"/>
    </source>
</evidence>
<keyword evidence="4" id="KW-1185">Reference proteome</keyword>
<feature type="transmembrane region" description="Helical" evidence="2">
    <location>
        <begin position="88"/>
        <end position="109"/>
    </location>
</feature>
<proteinExistence type="predicted"/>
<evidence type="ECO:0000256" key="2">
    <source>
        <dbReference type="SAM" id="Phobius"/>
    </source>
</evidence>
<comment type="caution">
    <text evidence="3">The sequence shown here is derived from an EMBL/GenBank/DDBJ whole genome shotgun (WGS) entry which is preliminary data.</text>
</comment>
<feature type="transmembrane region" description="Helical" evidence="2">
    <location>
        <begin position="271"/>
        <end position="290"/>
    </location>
</feature>
<evidence type="ECO:0000256" key="1">
    <source>
        <dbReference type="SAM" id="Coils"/>
    </source>
</evidence>
<protein>
    <recommendedName>
        <fullName evidence="5">DUF3667 domain-containing protein</fullName>
    </recommendedName>
</protein>
<feature type="coiled-coil region" evidence="1">
    <location>
        <begin position="123"/>
        <end position="157"/>
    </location>
</feature>
<dbReference type="Proteomes" id="UP001184150">
    <property type="component" value="Unassembled WGS sequence"/>
</dbReference>